<feature type="domain" description="FAD-binding PCMH-type" evidence="20">
    <location>
        <begin position="21"/>
        <end position="202"/>
    </location>
</feature>
<keyword evidence="15 19" id="KW-0131">Cell cycle</keyword>
<evidence type="ECO:0000313" key="22">
    <source>
        <dbReference type="Proteomes" id="UP000215405"/>
    </source>
</evidence>
<evidence type="ECO:0000256" key="16">
    <source>
        <dbReference type="ARBA" id="ARBA00023316"/>
    </source>
</evidence>
<dbReference type="HAMAP" id="MF_00037">
    <property type="entry name" value="MurB"/>
    <property type="match status" value="1"/>
</dbReference>
<keyword evidence="12 19" id="KW-0133">Cell shape</keyword>
<feature type="active site" description="Proton donor" evidence="19">
    <location>
        <position position="216"/>
    </location>
</feature>
<dbReference type="NCBIfam" id="NF010480">
    <property type="entry name" value="PRK13905.1"/>
    <property type="match status" value="1"/>
</dbReference>
<dbReference type="NCBIfam" id="TIGR00179">
    <property type="entry name" value="murB"/>
    <property type="match status" value="1"/>
</dbReference>
<evidence type="ECO:0000256" key="4">
    <source>
        <dbReference type="ARBA" id="ARBA00004752"/>
    </source>
</evidence>
<keyword evidence="13 19" id="KW-0573">Peptidoglycan synthesis</keyword>
<dbReference type="InterPro" id="IPR016167">
    <property type="entry name" value="FAD-bd_PCMH_sub1"/>
</dbReference>
<evidence type="ECO:0000313" key="21">
    <source>
        <dbReference type="EMBL" id="OXT00895.1"/>
    </source>
</evidence>
<keyword evidence="11 19" id="KW-0521">NADP</keyword>
<evidence type="ECO:0000256" key="18">
    <source>
        <dbReference type="ARBA" id="ARBA00048914"/>
    </source>
</evidence>
<gene>
    <name evidence="19" type="primary">murB</name>
    <name evidence="21" type="ORF">B7H23_09705</name>
</gene>
<evidence type="ECO:0000259" key="20">
    <source>
        <dbReference type="PROSITE" id="PS51387"/>
    </source>
</evidence>
<comment type="function">
    <text evidence="2 19">Cell wall formation.</text>
</comment>
<dbReference type="UniPathway" id="UPA00219"/>
<comment type="catalytic activity">
    <reaction evidence="18 19">
        <text>UDP-N-acetyl-alpha-D-muramate + NADP(+) = UDP-N-acetyl-3-O-(1-carboxyvinyl)-alpha-D-glucosamine + NADPH + H(+)</text>
        <dbReference type="Rhea" id="RHEA:12248"/>
        <dbReference type="ChEBI" id="CHEBI:15378"/>
        <dbReference type="ChEBI" id="CHEBI:57783"/>
        <dbReference type="ChEBI" id="CHEBI:58349"/>
        <dbReference type="ChEBI" id="CHEBI:68483"/>
        <dbReference type="ChEBI" id="CHEBI:70757"/>
        <dbReference type="EC" id="1.3.1.98"/>
    </reaction>
</comment>
<dbReference type="Gene3D" id="3.90.78.10">
    <property type="entry name" value="UDP-N-acetylenolpyruvoylglucosamine reductase, C-terminal domain"/>
    <property type="match status" value="1"/>
</dbReference>
<reference evidence="22" key="1">
    <citation type="journal article" date="2017" name="Int. J. Syst. Evol. Microbiol.">
        <title>Notoacmeibacter marinus gen. nov., sp. nov., isolated from the gut of a limpet and proposal of Notoacmeibacteraceae fam. nov. in the order Rhizobiales of the class Alphaproteobacteria.</title>
        <authorList>
            <person name="Huang Z."/>
            <person name="Guo F."/>
            <person name="Lai Q."/>
        </authorList>
    </citation>
    <scope>NUCLEOTIDE SEQUENCE [LARGE SCALE GENOMIC DNA]</scope>
    <source>
        <strain evidence="22">XMTR2A4</strain>
    </source>
</reference>
<dbReference type="GO" id="GO:0005829">
    <property type="term" value="C:cytosol"/>
    <property type="evidence" value="ECO:0007669"/>
    <property type="project" value="TreeGrafter"/>
</dbReference>
<proteinExistence type="inferred from homology"/>
<feature type="active site" evidence="19">
    <location>
        <position position="167"/>
    </location>
</feature>
<evidence type="ECO:0000256" key="17">
    <source>
        <dbReference type="ARBA" id="ARBA00031026"/>
    </source>
</evidence>
<comment type="cofactor">
    <cofactor evidence="1 19">
        <name>FAD</name>
        <dbReference type="ChEBI" id="CHEBI:57692"/>
    </cofactor>
</comment>
<evidence type="ECO:0000256" key="15">
    <source>
        <dbReference type="ARBA" id="ARBA00023306"/>
    </source>
</evidence>
<dbReference type="Pfam" id="PF02873">
    <property type="entry name" value="MurB_C"/>
    <property type="match status" value="1"/>
</dbReference>
<evidence type="ECO:0000256" key="1">
    <source>
        <dbReference type="ARBA" id="ARBA00001974"/>
    </source>
</evidence>
<dbReference type="Pfam" id="PF01565">
    <property type="entry name" value="FAD_binding_4"/>
    <property type="match status" value="1"/>
</dbReference>
<dbReference type="PANTHER" id="PTHR21071">
    <property type="entry name" value="UDP-N-ACETYLENOLPYRUVOYLGLUCOSAMINE REDUCTASE"/>
    <property type="match status" value="1"/>
</dbReference>
<comment type="caution">
    <text evidence="21">The sequence shown here is derived from an EMBL/GenBank/DDBJ whole genome shotgun (WGS) entry which is preliminary data.</text>
</comment>
<dbReference type="Gene3D" id="3.30.465.10">
    <property type="match status" value="1"/>
</dbReference>
<dbReference type="EMBL" id="NBYO01000002">
    <property type="protein sequence ID" value="OXT00895.1"/>
    <property type="molecule type" value="Genomic_DNA"/>
</dbReference>
<evidence type="ECO:0000256" key="9">
    <source>
        <dbReference type="ARBA" id="ARBA00022630"/>
    </source>
</evidence>
<dbReference type="InterPro" id="IPR036318">
    <property type="entry name" value="FAD-bd_PCMH-like_sf"/>
</dbReference>
<evidence type="ECO:0000256" key="10">
    <source>
        <dbReference type="ARBA" id="ARBA00022827"/>
    </source>
</evidence>
<accession>A0A231UY78</accession>
<evidence type="ECO:0000256" key="8">
    <source>
        <dbReference type="ARBA" id="ARBA00022618"/>
    </source>
</evidence>
<evidence type="ECO:0000256" key="5">
    <source>
        <dbReference type="ARBA" id="ARBA00012518"/>
    </source>
</evidence>
<dbReference type="InterPro" id="IPR016166">
    <property type="entry name" value="FAD-bd_PCMH"/>
</dbReference>
<keyword evidence="14 19" id="KW-0560">Oxidoreductase</keyword>
<name>A0A231UY78_9HYPH</name>
<keyword evidence="22" id="KW-1185">Reference proteome</keyword>
<dbReference type="InterPro" id="IPR036635">
    <property type="entry name" value="MurB_C_sf"/>
</dbReference>
<keyword evidence="7 19" id="KW-0963">Cytoplasm</keyword>
<dbReference type="Gene3D" id="3.30.43.10">
    <property type="entry name" value="Uridine Diphospho-n-acetylenolpyruvylglucosamine Reductase, domain 2"/>
    <property type="match status" value="1"/>
</dbReference>
<dbReference type="InterPro" id="IPR011601">
    <property type="entry name" value="MurB_C"/>
</dbReference>
<feature type="active site" evidence="19">
    <location>
        <position position="286"/>
    </location>
</feature>
<dbReference type="SUPFAM" id="SSF56176">
    <property type="entry name" value="FAD-binding/transporter-associated domain-like"/>
    <property type="match status" value="1"/>
</dbReference>
<dbReference type="GO" id="GO:0009252">
    <property type="term" value="P:peptidoglycan biosynthetic process"/>
    <property type="evidence" value="ECO:0007669"/>
    <property type="project" value="UniProtKB-UniRule"/>
</dbReference>
<organism evidence="21 22">
    <name type="scientific">Notoacmeibacter marinus</name>
    <dbReference type="NCBI Taxonomy" id="1876515"/>
    <lineage>
        <taxon>Bacteria</taxon>
        <taxon>Pseudomonadati</taxon>
        <taxon>Pseudomonadota</taxon>
        <taxon>Alphaproteobacteria</taxon>
        <taxon>Hyphomicrobiales</taxon>
        <taxon>Notoacmeibacteraceae</taxon>
        <taxon>Notoacmeibacter</taxon>
    </lineage>
</organism>
<dbReference type="GO" id="GO:0071555">
    <property type="term" value="P:cell wall organization"/>
    <property type="evidence" value="ECO:0007669"/>
    <property type="project" value="UniProtKB-KW"/>
</dbReference>
<evidence type="ECO:0000256" key="3">
    <source>
        <dbReference type="ARBA" id="ARBA00004496"/>
    </source>
</evidence>
<dbReference type="PANTHER" id="PTHR21071:SF4">
    <property type="entry name" value="UDP-N-ACETYLENOLPYRUVOYLGLUCOSAMINE REDUCTASE"/>
    <property type="match status" value="1"/>
</dbReference>
<dbReference type="GO" id="GO:0051301">
    <property type="term" value="P:cell division"/>
    <property type="evidence" value="ECO:0007669"/>
    <property type="project" value="UniProtKB-KW"/>
</dbReference>
<evidence type="ECO:0000256" key="14">
    <source>
        <dbReference type="ARBA" id="ARBA00023002"/>
    </source>
</evidence>
<dbReference type="EC" id="1.3.1.98" evidence="5 19"/>
<evidence type="ECO:0000256" key="11">
    <source>
        <dbReference type="ARBA" id="ARBA00022857"/>
    </source>
</evidence>
<dbReference type="GO" id="GO:0071949">
    <property type="term" value="F:FAD binding"/>
    <property type="evidence" value="ECO:0007669"/>
    <property type="project" value="InterPro"/>
</dbReference>
<keyword evidence="8 19" id="KW-0132">Cell division</keyword>
<evidence type="ECO:0000256" key="2">
    <source>
        <dbReference type="ARBA" id="ARBA00003921"/>
    </source>
</evidence>
<dbReference type="SUPFAM" id="SSF56194">
    <property type="entry name" value="Uridine diphospho-N-Acetylenolpyruvylglucosamine reductase, MurB, C-terminal domain"/>
    <property type="match status" value="1"/>
</dbReference>
<dbReference type="PROSITE" id="PS51387">
    <property type="entry name" value="FAD_PCMH"/>
    <property type="match status" value="1"/>
</dbReference>
<evidence type="ECO:0000256" key="12">
    <source>
        <dbReference type="ARBA" id="ARBA00022960"/>
    </source>
</evidence>
<comment type="subcellular location">
    <subcellularLocation>
        <location evidence="3 19">Cytoplasm</location>
    </subcellularLocation>
</comment>
<dbReference type="GO" id="GO:0008762">
    <property type="term" value="F:UDP-N-acetylmuramate dehydrogenase activity"/>
    <property type="evidence" value="ECO:0007669"/>
    <property type="project" value="UniProtKB-UniRule"/>
</dbReference>
<dbReference type="AlphaFoldDB" id="A0A231UY78"/>
<dbReference type="InterPro" id="IPR016169">
    <property type="entry name" value="FAD-bd_PCMH_sub2"/>
</dbReference>
<keyword evidence="9 19" id="KW-0285">Flavoprotein</keyword>
<comment type="similarity">
    <text evidence="19">Belongs to the MurB family.</text>
</comment>
<dbReference type="RefSeq" id="WP_094077709.1">
    <property type="nucleotide sequence ID" value="NZ_NBYO01000002.1"/>
</dbReference>
<sequence length="306" mass="33137">MRHIRGRLTPDYPMAKLTWFQVGGPAELLFQPEDEEDLAAFLAALPAEIPIMVVGVGSNLLVRDGGVKGVVIRLAARGFGSVERIGENRLKVGAAMPDKRLAAAALDAGLAGFHFYHGIPGAIGGALRMNAGANGVETTDRVVEVVAYDRQGKRHVLSHADMGYAYRHSDAPSDYIFTHAVFEGPEGDPAAIQAAMDEVQTHRETVQPIREKTGGSTFKNPDGTSAWKCVDAAGCRGLIVGDAQMSEMHCNFMINRGEATGHDLETLGETVRRRVRDGQGIELHWEIKRIGRFEPGREVAPFLDGQ</sequence>
<dbReference type="InterPro" id="IPR006094">
    <property type="entry name" value="Oxid_FAD_bind_N"/>
</dbReference>
<evidence type="ECO:0000256" key="19">
    <source>
        <dbReference type="HAMAP-Rule" id="MF_00037"/>
    </source>
</evidence>
<dbReference type="Proteomes" id="UP000215405">
    <property type="component" value="Unassembled WGS sequence"/>
</dbReference>
<keyword evidence="16 19" id="KW-0961">Cell wall biogenesis/degradation</keyword>
<dbReference type="InterPro" id="IPR003170">
    <property type="entry name" value="MurB"/>
</dbReference>
<protein>
    <recommendedName>
        <fullName evidence="6 19">UDP-N-acetylenolpyruvoylglucosamine reductase</fullName>
        <ecNumber evidence="5 19">1.3.1.98</ecNumber>
    </recommendedName>
    <alternativeName>
        <fullName evidence="17 19">UDP-N-acetylmuramate dehydrogenase</fullName>
    </alternativeName>
</protein>
<keyword evidence="10 19" id="KW-0274">FAD</keyword>
<evidence type="ECO:0000256" key="7">
    <source>
        <dbReference type="ARBA" id="ARBA00022490"/>
    </source>
</evidence>
<comment type="pathway">
    <text evidence="4 19">Cell wall biogenesis; peptidoglycan biosynthesis.</text>
</comment>
<dbReference type="GO" id="GO:0008360">
    <property type="term" value="P:regulation of cell shape"/>
    <property type="evidence" value="ECO:0007669"/>
    <property type="project" value="UniProtKB-KW"/>
</dbReference>
<evidence type="ECO:0000256" key="6">
    <source>
        <dbReference type="ARBA" id="ARBA00015188"/>
    </source>
</evidence>
<evidence type="ECO:0000256" key="13">
    <source>
        <dbReference type="ARBA" id="ARBA00022984"/>
    </source>
</evidence>